<comment type="caution">
    <text evidence="1">The sequence shown here is derived from an EMBL/GenBank/DDBJ whole genome shotgun (WGS) entry which is preliminary data.</text>
</comment>
<organism evidence="1 2">
    <name type="scientific">Paragonimus westermani</name>
    <dbReference type="NCBI Taxonomy" id="34504"/>
    <lineage>
        <taxon>Eukaryota</taxon>
        <taxon>Metazoa</taxon>
        <taxon>Spiralia</taxon>
        <taxon>Lophotrochozoa</taxon>
        <taxon>Platyhelminthes</taxon>
        <taxon>Trematoda</taxon>
        <taxon>Digenea</taxon>
        <taxon>Plagiorchiida</taxon>
        <taxon>Troglotremata</taxon>
        <taxon>Troglotrematidae</taxon>
        <taxon>Paragonimus</taxon>
    </lineage>
</organism>
<reference evidence="1 2" key="1">
    <citation type="journal article" date="2019" name="Gigascience">
        <title>Whole-genome sequence of the oriental lung fluke Paragonimus westermani.</title>
        <authorList>
            <person name="Oey H."/>
            <person name="Zakrzewski M."/>
            <person name="Narain K."/>
            <person name="Devi K.R."/>
            <person name="Agatsuma T."/>
            <person name="Nawaratna S."/>
            <person name="Gobert G.N."/>
            <person name="Jones M.K."/>
            <person name="Ragan M.A."/>
            <person name="McManus D.P."/>
            <person name="Krause L."/>
        </authorList>
    </citation>
    <scope>NUCLEOTIDE SEQUENCE [LARGE SCALE GENOMIC DNA]</scope>
    <source>
        <strain evidence="1 2">IND2009</strain>
    </source>
</reference>
<evidence type="ECO:0000313" key="1">
    <source>
        <dbReference type="EMBL" id="KAA3681702.1"/>
    </source>
</evidence>
<dbReference type="Proteomes" id="UP000324629">
    <property type="component" value="Unassembled WGS sequence"/>
</dbReference>
<dbReference type="EMBL" id="QNGE01000147">
    <property type="protein sequence ID" value="KAA3681702.1"/>
    <property type="molecule type" value="Genomic_DNA"/>
</dbReference>
<dbReference type="SUPFAM" id="SSF56973">
    <property type="entry name" value="Aerolisin/ETX pore-forming domain"/>
    <property type="match status" value="1"/>
</dbReference>
<accession>A0A5J4P2I6</accession>
<dbReference type="AlphaFoldDB" id="A0A5J4P2I6"/>
<proteinExistence type="predicted"/>
<name>A0A5J4P2I6_9TREM</name>
<gene>
    <name evidence="1" type="ORF">DEA37_0007202</name>
</gene>
<sequence>MESTAILPSSPTEPLQERTNQSHFLQAITIQSTRQRLSDKPHLPDWLVYVLPNNILEANAGFRHELSLGSASRQSTEEELTWGVDTRIVVHARNAAFAEVKVAEEQMTSQFRLVTAMQGRMRAVFVDATRNQAFVKYIEGDLATIVESMLSKRRPPSNFINSKPQVWVETRKNGNKVLMIETSGKCMFRFGVHQEVEVNQKPT</sequence>
<protein>
    <submittedName>
        <fullName evidence="1">Uncharacterized protein</fullName>
    </submittedName>
</protein>
<evidence type="ECO:0000313" key="2">
    <source>
        <dbReference type="Proteomes" id="UP000324629"/>
    </source>
</evidence>
<dbReference type="PANTHER" id="PTHR39369:SF6">
    <property type="entry name" value="LIN-24 (TWENTY-FOUR) LIKE"/>
    <property type="match status" value="1"/>
</dbReference>
<dbReference type="PANTHER" id="PTHR39369">
    <property type="entry name" value="LIN-24 (TWENTY-FOUR) LIKE"/>
    <property type="match status" value="1"/>
</dbReference>
<keyword evidence="2" id="KW-1185">Reference proteome</keyword>